<keyword evidence="5" id="KW-1185">Reference proteome</keyword>
<evidence type="ECO:0000256" key="3">
    <source>
        <dbReference type="PROSITE-ProRule" id="PRU00176"/>
    </source>
</evidence>
<dbReference type="InterPro" id="IPR012677">
    <property type="entry name" value="Nucleotide-bd_a/b_plait_sf"/>
</dbReference>
<dbReference type="GO" id="GO:0010468">
    <property type="term" value="P:regulation of gene expression"/>
    <property type="evidence" value="ECO:0007669"/>
    <property type="project" value="TreeGrafter"/>
</dbReference>
<organism evidence="5 6">
    <name type="scientific">Parastrongyloides trichosuri</name>
    <name type="common">Possum-specific nematode worm</name>
    <dbReference type="NCBI Taxonomy" id="131310"/>
    <lineage>
        <taxon>Eukaryota</taxon>
        <taxon>Metazoa</taxon>
        <taxon>Ecdysozoa</taxon>
        <taxon>Nematoda</taxon>
        <taxon>Chromadorea</taxon>
        <taxon>Rhabditida</taxon>
        <taxon>Tylenchina</taxon>
        <taxon>Panagrolaimomorpha</taxon>
        <taxon>Strongyloidoidea</taxon>
        <taxon>Strongyloididae</taxon>
        <taxon>Parastrongyloides</taxon>
    </lineage>
</organism>
<proteinExistence type="predicted"/>
<evidence type="ECO:0000313" key="6">
    <source>
        <dbReference type="WBParaSite" id="PTRK_0001372700.1"/>
    </source>
</evidence>
<evidence type="ECO:0000259" key="4">
    <source>
        <dbReference type="PROSITE" id="PS50102"/>
    </source>
</evidence>
<dbReference type="GO" id="GO:0000785">
    <property type="term" value="C:chromatin"/>
    <property type="evidence" value="ECO:0007669"/>
    <property type="project" value="TreeGrafter"/>
</dbReference>
<dbReference type="CDD" id="cd00590">
    <property type="entry name" value="RRM_SF"/>
    <property type="match status" value="1"/>
</dbReference>
<dbReference type="InterPro" id="IPR035979">
    <property type="entry name" value="RBD_domain_sf"/>
</dbReference>
<dbReference type="WBParaSite" id="PTRK_0001372700.1">
    <property type="protein sequence ID" value="PTRK_0001372700.1"/>
    <property type="gene ID" value="PTRK_0001372700"/>
</dbReference>
<dbReference type="SUPFAM" id="SSF54928">
    <property type="entry name" value="RNA-binding domain, RBD"/>
    <property type="match status" value="2"/>
</dbReference>
<dbReference type="AlphaFoldDB" id="A0A0N4ZY54"/>
<dbReference type="GO" id="GO:0003723">
    <property type="term" value="F:RNA binding"/>
    <property type="evidence" value="ECO:0007669"/>
    <property type="project" value="UniProtKB-UniRule"/>
</dbReference>
<feature type="domain" description="RRM" evidence="4">
    <location>
        <begin position="14"/>
        <end position="91"/>
    </location>
</feature>
<dbReference type="Gene3D" id="3.30.70.330">
    <property type="match status" value="1"/>
</dbReference>
<dbReference type="Pfam" id="PF00076">
    <property type="entry name" value="RRM_1"/>
    <property type="match status" value="1"/>
</dbReference>
<keyword evidence="2" id="KW-0539">Nucleus</keyword>
<dbReference type="InterPro" id="IPR000504">
    <property type="entry name" value="RRM_dom"/>
</dbReference>
<dbReference type="STRING" id="131310.A0A0N4ZY54"/>
<accession>A0A0N4ZY54</accession>
<evidence type="ECO:0000256" key="2">
    <source>
        <dbReference type="ARBA" id="ARBA00023242"/>
    </source>
</evidence>
<dbReference type="PANTHER" id="PTHR48033">
    <property type="entry name" value="RNA-BINDING (RRM/RBD/RNP MOTIFS) FAMILY PROTEIN"/>
    <property type="match status" value="1"/>
</dbReference>
<dbReference type="PANTHER" id="PTHR48033:SF10">
    <property type="entry name" value="RNA-BINDING PROTEIN SQUID"/>
    <property type="match status" value="1"/>
</dbReference>
<reference evidence="6" key="1">
    <citation type="submission" date="2017-02" db="UniProtKB">
        <authorList>
            <consortium name="WormBaseParasite"/>
        </authorList>
    </citation>
    <scope>IDENTIFICATION</scope>
</reference>
<dbReference type="SMART" id="SM00360">
    <property type="entry name" value="RRM"/>
    <property type="match status" value="2"/>
</dbReference>
<comment type="subcellular location">
    <subcellularLocation>
        <location evidence="1">Nucleus</location>
    </subcellularLocation>
</comment>
<evidence type="ECO:0000256" key="1">
    <source>
        <dbReference type="ARBA" id="ARBA00004123"/>
    </source>
</evidence>
<dbReference type="GO" id="GO:0005654">
    <property type="term" value="C:nucleoplasm"/>
    <property type="evidence" value="ECO:0007669"/>
    <property type="project" value="TreeGrafter"/>
</dbReference>
<name>A0A0N4ZY54_PARTI</name>
<keyword evidence="3" id="KW-0694">RNA-binding</keyword>
<protein>
    <submittedName>
        <fullName evidence="6">RRM domain-containing protein</fullName>
    </submittedName>
</protein>
<evidence type="ECO:0000313" key="5">
    <source>
        <dbReference type="Proteomes" id="UP000038045"/>
    </source>
</evidence>
<dbReference type="Proteomes" id="UP000038045">
    <property type="component" value="Unplaced"/>
</dbReference>
<dbReference type="PROSITE" id="PS50102">
    <property type="entry name" value="RRM"/>
    <property type="match status" value="1"/>
</dbReference>
<sequence>MYYEDIFKPNSEPVKLIVTNLNENISDKIFYDYFSRWGQIQSIKVMRDASTNLCRGFGYVTFTNNVSTIRCFHDNPHSIGNNKVNISTIRNNITHTDEIINKMDSTCLMISYPLSYKKISTNEIKEYFSKFPSFKSIVEGGYGCSFIYFDDPKDVSLIMNLGKHTIKDCDIIVKKAIKREALLREQHKEEVKISKIG</sequence>